<protein>
    <submittedName>
        <fullName evidence="2">Uncharacterized protein</fullName>
    </submittedName>
</protein>
<evidence type="ECO:0000313" key="3">
    <source>
        <dbReference type="Proteomes" id="UP001321804"/>
    </source>
</evidence>
<gene>
    <name evidence="2" type="ORF">KIMC2_15590</name>
</gene>
<evidence type="ECO:0000256" key="1">
    <source>
        <dbReference type="SAM" id="SignalP"/>
    </source>
</evidence>
<name>A0AAU9DJP0_9LACO</name>
<dbReference type="KEGG" id="xak:KIMC2_15590"/>
<proteinExistence type="predicted"/>
<evidence type="ECO:0000313" key="2">
    <source>
        <dbReference type="EMBL" id="BDR56997.1"/>
    </source>
</evidence>
<dbReference type="RefSeq" id="WP_317695669.1">
    <property type="nucleotide sequence ID" value="NZ_AP026801.1"/>
</dbReference>
<dbReference type="Proteomes" id="UP001321804">
    <property type="component" value="Chromosome"/>
</dbReference>
<sequence length="824" mass="89167">MILNKIKYLGLCSAALLTIAPVASNVAFFASKPLSVVRAYDSVDPAYQKSLNDGFNNNVQISTEQVKKLAADAVKGNFASNGNITYKNVDLNDRTTNYLFNSEGMPDVVLSIALKDGLLKMLANPNARVESLAKMHYDVTLQIKGDKVKGATNAADLSNKIKNLVDGDSFFVNLTTTNQSGQVAGTKDINVKVLDRSKMMLQKMTPINVKPGTPTVKSMDEKEEAKSILDSTGVPAFFDANLTSNGFYYGVSGTTHYDLPQKIETYQLKAGEKTTTYNQLIPVSYVDGVADRYANSNFVFLKTDGSGDVDPNGPTKDTKFAYVVQPVIVSNDATSTPVAPTDSAVAVTAFPTTLSANSTTTKSIDPLNGVTATYTDKVGKTQPLTKANIKVTVADSSNKAVTLNADGTVPTTTNGTYTVTYVFTNPDDTTKTLTKTVTLTVSEGTTALPVVNNFVEGTYTLSNVNRKSINPFDAILKTDKIDASYTGQDGKAVKIDNSKVKVAVTDSDNKAVALNTDNTIPLTNTGTYKVTYTFASGDDASKTVSKTVTLNVNSVTVGEITPVYNKDSKQREELPFNPLDVNPSGGLSFSFTYTDPSGNSKEPVTQTVPNGNISVSVTKDGKPVTLNSKGEFPEEIGTFDVTFTVTNPRDNGTVLTYHRYFTFSDPTEPKVTAKKGTLYINYVWGYGVNIRKRAFINSAKELLPNGKPRTLMTGSAWKYSAVATASNGSLWYQIGKDQWIEAKYVSLTPVVKPSAWAITAKKGTGKVTYKAGYSINVWTSPDQKKFTKKIKHGTTWKYFKIAKKGSKTMYNLGGNQWIDGAYFK</sequence>
<keyword evidence="3" id="KW-1185">Reference proteome</keyword>
<organism evidence="2 3">
    <name type="scientific">Xylocopilactobacillus apis</name>
    <dbReference type="NCBI Taxonomy" id="2932183"/>
    <lineage>
        <taxon>Bacteria</taxon>
        <taxon>Bacillati</taxon>
        <taxon>Bacillota</taxon>
        <taxon>Bacilli</taxon>
        <taxon>Lactobacillales</taxon>
        <taxon>Lactobacillaceae</taxon>
        <taxon>Xylocopilactobacillus</taxon>
    </lineage>
</organism>
<dbReference type="AlphaFoldDB" id="A0AAU9DJP0"/>
<reference evidence="2 3" key="1">
    <citation type="journal article" date="2023" name="Microbiol. Spectr.">
        <title>Symbiosis of Carpenter Bees with Uncharacterized Lactic Acid Bacteria Showing NAD Auxotrophy.</title>
        <authorList>
            <person name="Kawasaki S."/>
            <person name="Ozawa K."/>
            <person name="Mori T."/>
            <person name="Yamamoto A."/>
            <person name="Ito M."/>
            <person name="Ohkuma M."/>
            <person name="Sakamoto M."/>
            <person name="Matsutani M."/>
        </authorList>
    </citation>
    <scope>NUCLEOTIDE SEQUENCE [LARGE SCALE GENOMIC DNA]</scope>
    <source>
        <strain evidence="2 3">KimC2</strain>
    </source>
</reference>
<keyword evidence="1" id="KW-0732">Signal</keyword>
<dbReference type="EMBL" id="AP026801">
    <property type="protein sequence ID" value="BDR56997.1"/>
    <property type="molecule type" value="Genomic_DNA"/>
</dbReference>
<feature type="chain" id="PRO_5043526877" evidence="1">
    <location>
        <begin position="24"/>
        <end position="824"/>
    </location>
</feature>
<accession>A0AAU9DJP0</accession>
<feature type="signal peptide" evidence="1">
    <location>
        <begin position="1"/>
        <end position="23"/>
    </location>
</feature>